<accession>A0ABS2KPY1</accession>
<dbReference type="PANTHER" id="PTHR43008:SF4">
    <property type="entry name" value="CHAIN DEHYDROGENASE, PUTATIVE (AFU_ORTHOLOGUE AFUA_4G08710)-RELATED"/>
    <property type="match status" value="1"/>
</dbReference>
<reference evidence="3 4" key="1">
    <citation type="submission" date="2021-01" db="EMBL/GenBank/DDBJ databases">
        <title>Genomics of switchgrass bacterial isolates.</title>
        <authorList>
            <person name="Shade A."/>
        </authorList>
    </citation>
    <scope>NUCLEOTIDE SEQUENCE [LARGE SCALE GENOMIC DNA]</scope>
    <source>
        <strain evidence="3 4">PvP111</strain>
    </source>
</reference>
<keyword evidence="2" id="KW-0560">Oxidoreductase</keyword>
<dbReference type="Gene3D" id="3.40.50.720">
    <property type="entry name" value="NAD(P)-binding Rossmann-like Domain"/>
    <property type="match status" value="1"/>
</dbReference>
<name>A0ABS2KPY1_9NOCA</name>
<protein>
    <submittedName>
        <fullName evidence="3">NAD(P)-dependent dehydrogenase (Short-subunit alcohol dehydrogenase family)</fullName>
    </submittedName>
</protein>
<dbReference type="CDD" id="cd05233">
    <property type="entry name" value="SDR_c"/>
    <property type="match status" value="1"/>
</dbReference>
<dbReference type="EMBL" id="JAFBBK010000001">
    <property type="protein sequence ID" value="MBM7413883.1"/>
    <property type="molecule type" value="Genomic_DNA"/>
</dbReference>
<dbReference type="InterPro" id="IPR036291">
    <property type="entry name" value="NAD(P)-bd_dom_sf"/>
</dbReference>
<organism evidence="3 4">
    <name type="scientific">Rhodococcoides corynebacterioides</name>
    <dbReference type="NCBI Taxonomy" id="53972"/>
    <lineage>
        <taxon>Bacteria</taxon>
        <taxon>Bacillati</taxon>
        <taxon>Actinomycetota</taxon>
        <taxon>Actinomycetes</taxon>
        <taxon>Mycobacteriales</taxon>
        <taxon>Nocardiaceae</taxon>
        <taxon>Rhodococcoides</taxon>
    </lineage>
</organism>
<keyword evidence="4" id="KW-1185">Reference proteome</keyword>
<proteinExistence type="inferred from homology"/>
<evidence type="ECO:0000313" key="3">
    <source>
        <dbReference type="EMBL" id="MBM7413883.1"/>
    </source>
</evidence>
<comment type="similarity">
    <text evidence="1">Belongs to the short-chain dehydrogenases/reductases (SDR) family.</text>
</comment>
<dbReference type="Pfam" id="PF00106">
    <property type="entry name" value="adh_short"/>
    <property type="match status" value="1"/>
</dbReference>
<evidence type="ECO:0000256" key="1">
    <source>
        <dbReference type="ARBA" id="ARBA00006484"/>
    </source>
</evidence>
<dbReference type="Proteomes" id="UP000703038">
    <property type="component" value="Unassembled WGS sequence"/>
</dbReference>
<gene>
    <name evidence="3" type="ORF">JOE42_000616</name>
</gene>
<dbReference type="InterPro" id="IPR002347">
    <property type="entry name" value="SDR_fam"/>
</dbReference>
<evidence type="ECO:0000313" key="4">
    <source>
        <dbReference type="Proteomes" id="UP000703038"/>
    </source>
</evidence>
<dbReference type="RefSeq" id="WP_239532353.1">
    <property type="nucleotide sequence ID" value="NZ_JAFBBK010000001.1"/>
</dbReference>
<dbReference type="SUPFAM" id="SSF51735">
    <property type="entry name" value="NAD(P)-binding Rossmann-fold domains"/>
    <property type="match status" value="1"/>
</dbReference>
<dbReference type="PANTHER" id="PTHR43008">
    <property type="entry name" value="BENZIL REDUCTASE"/>
    <property type="match status" value="1"/>
</dbReference>
<evidence type="ECO:0000256" key="2">
    <source>
        <dbReference type="ARBA" id="ARBA00023002"/>
    </source>
</evidence>
<dbReference type="InterPro" id="IPR020904">
    <property type="entry name" value="Sc_DH/Rdtase_CS"/>
</dbReference>
<dbReference type="PRINTS" id="PR00081">
    <property type="entry name" value="GDHRDH"/>
</dbReference>
<comment type="caution">
    <text evidence="3">The sequence shown here is derived from an EMBL/GenBank/DDBJ whole genome shotgun (WGS) entry which is preliminary data.</text>
</comment>
<sequence>MTSGTRNMFRRSPRLHLDGCVAVVTGAGGGIGSAVARELVSRGAAVALLDVAPSVNDVARSLGDRAIALRVDVTSLDELRTAVATVHDRFGGIDVVHANAGISSGDTAYTVATVPDGVFERVVSVNLNGVWNTIRATLPDIVTARGHVLITSSTYAYLNGLANAPYAATKAAVEQIGRALRAELAHTGATAGVLYPGWVATPIADVAFGADDIATALVARAFPAPLLTPISPEVLAAGAVDGIERRAARIQLPRRWRAYSSMRGIANPLSDLVLEKDRTIRALVARLERRHL</sequence>
<dbReference type="PROSITE" id="PS00061">
    <property type="entry name" value="ADH_SHORT"/>
    <property type="match status" value="1"/>
</dbReference>